<dbReference type="Proteomes" id="UP000050827">
    <property type="component" value="Unassembled WGS sequence"/>
</dbReference>
<dbReference type="RefSeq" id="WP_055392182.1">
    <property type="nucleotide sequence ID" value="NZ_LCTZ01000002.1"/>
</dbReference>
<keyword evidence="3" id="KW-1185">Reference proteome</keyword>
<sequence>MRYFYYVFFVLFVASCSKDSDPITVIEQEDPPEPNSIPGNFSLTDVSFEGNIATIDWEDVQDSDNDQIYYSLYVNNVLIDEYTVSIATVQLQYNTSYSARVIATDKNGGTVEANSNFESPQSKILFYSEFNGMLTAFDLFNKQAIWKEPTSFIETHSVFENVIYSGINGINGLDILTGKSVYTSTPSANYNREYRNIIADQNNIYAFDSDSNLHCVDRITGEKLWERSFLNYYAPLTIDDNRVFVCSRNNDHIYGINKVTGTADWSRQVDPNPTSAAPRINTNPLIINENIYYGDNIGRFYSVDKNTGEKNWSIGGFNSFFPSPTVFEDNIIVGTYQELYSFDINTGNQNWNYRPSGSFETSPFLENDRIYIGVSKNGSGELICLNAESGQLIWKFNLENNTTSSPVVYDNVVYIGDWNKKLYAVKADTGVLEWQIDTEEIIGKSFTLVIGSGDKIIYPSVHGLRN</sequence>
<dbReference type="SMART" id="SM00564">
    <property type="entry name" value="PQQ"/>
    <property type="match status" value="6"/>
</dbReference>
<dbReference type="PANTHER" id="PTHR34512:SF30">
    <property type="entry name" value="OUTER MEMBRANE PROTEIN ASSEMBLY FACTOR BAMB"/>
    <property type="match status" value="1"/>
</dbReference>
<feature type="domain" description="Pyrrolo-quinoline quinone repeat" evidence="1">
    <location>
        <begin position="198"/>
        <end position="373"/>
    </location>
</feature>
<dbReference type="InterPro" id="IPR036116">
    <property type="entry name" value="FN3_sf"/>
</dbReference>
<dbReference type="EMBL" id="LCTZ01000002">
    <property type="protein sequence ID" value="KQC28665.1"/>
    <property type="molecule type" value="Genomic_DNA"/>
</dbReference>
<proteinExistence type="predicted"/>
<feature type="domain" description="Pyrrolo-quinoline quinone repeat" evidence="1">
    <location>
        <begin position="376"/>
        <end position="439"/>
    </location>
</feature>
<dbReference type="AlphaFoldDB" id="A0A0Q1H568"/>
<protein>
    <recommendedName>
        <fullName evidence="1">Pyrrolo-quinoline quinone repeat domain-containing protein</fullName>
    </recommendedName>
</protein>
<comment type="caution">
    <text evidence="2">The sequence shown here is derived from an EMBL/GenBank/DDBJ whole genome shotgun (WGS) entry which is preliminary data.</text>
</comment>
<dbReference type="PANTHER" id="PTHR34512">
    <property type="entry name" value="CELL SURFACE PROTEIN"/>
    <property type="match status" value="1"/>
</dbReference>
<dbReference type="SUPFAM" id="SSF49265">
    <property type="entry name" value="Fibronectin type III"/>
    <property type="match status" value="1"/>
</dbReference>
<dbReference type="OrthoDB" id="725093at2"/>
<reference evidence="2 3" key="1">
    <citation type="submission" date="2015-04" db="EMBL/GenBank/DDBJ databases">
        <title>Complete genome of flavobacterium.</title>
        <authorList>
            <person name="Kwon Y.M."/>
            <person name="Kim S.-J."/>
        </authorList>
    </citation>
    <scope>NUCLEOTIDE SEQUENCE [LARGE SCALE GENOMIC DNA]</scope>
    <source>
        <strain evidence="2 3">DK169</strain>
    </source>
</reference>
<gene>
    <name evidence="2" type="ORF">AAY42_01160</name>
</gene>
<organism evidence="2 3">
    <name type="scientific">Flagellimonas eckloniae</name>
    <dbReference type="NCBI Taxonomy" id="346185"/>
    <lineage>
        <taxon>Bacteria</taxon>
        <taxon>Pseudomonadati</taxon>
        <taxon>Bacteroidota</taxon>
        <taxon>Flavobacteriia</taxon>
        <taxon>Flavobacteriales</taxon>
        <taxon>Flavobacteriaceae</taxon>
        <taxon>Flagellimonas</taxon>
    </lineage>
</organism>
<name>A0A0Q1H568_9FLAO</name>
<dbReference type="SUPFAM" id="SSF50998">
    <property type="entry name" value="Quinoprotein alcohol dehydrogenase-like"/>
    <property type="match status" value="2"/>
</dbReference>
<dbReference type="InterPro" id="IPR011047">
    <property type="entry name" value="Quinoprotein_ADH-like_sf"/>
</dbReference>
<evidence type="ECO:0000313" key="3">
    <source>
        <dbReference type="Proteomes" id="UP000050827"/>
    </source>
</evidence>
<dbReference type="PROSITE" id="PS51257">
    <property type="entry name" value="PROKAR_LIPOPROTEIN"/>
    <property type="match status" value="1"/>
</dbReference>
<dbReference type="Gene3D" id="2.130.10.10">
    <property type="entry name" value="YVTN repeat-like/Quinoprotein amine dehydrogenase"/>
    <property type="match status" value="2"/>
</dbReference>
<dbReference type="Pfam" id="PF13360">
    <property type="entry name" value="PQQ_2"/>
    <property type="match status" value="2"/>
</dbReference>
<evidence type="ECO:0000313" key="2">
    <source>
        <dbReference type="EMBL" id="KQC28665.1"/>
    </source>
</evidence>
<dbReference type="InterPro" id="IPR018391">
    <property type="entry name" value="PQQ_b-propeller_rpt"/>
</dbReference>
<dbReference type="Gene3D" id="2.40.10.480">
    <property type="match status" value="1"/>
</dbReference>
<dbReference type="STRING" id="346185.AAY42_01160"/>
<evidence type="ECO:0000259" key="1">
    <source>
        <dbReference type="Pfam" id="PF13360"/>
    </source>
</evidence>
<accession>A0A0Q1H568</accession>
<dbReference type="InterPro" id="IPR015943">
    <property type="entry name" value="WD40/YVTN_repeat-like_dom_sf"/>
</dbReference>
<dbReference type="InterPro" id="IPR002372">
    <property type="entry name" value="PQQ_rpt_dom"/>
</dbReference>